<name>A0A5C4RRY0_9GAMM</name>
<dbReference type="Pfam" id="PF16074">
    <property type="entry name" value="PilW"/>
    <property type="match status" value="1"/>
</dbReference>
<dbReference type="Pfam" id="PF07963">
    <property type="entry name" value="N_methyl"/>
    <property type="match status" value="1"/>
</dbReference>
<reference evidence="1 2" key="1">
    <citation type="submission" date="2019-03" db="EMBL/GenBank/DDBJ databases">
        <title>Arenimonas daejeonensis sp. nov., isolated from compost.</title>
        <authorList>
            <person name="Jeon C.O."/>
        </authorList>
    </citation>
    <scope>NUCLEOTIDE SEQUENCE [LARGE SCALE GENOMIC DNA]</scope>
    <source>
        <strain evidence="1 2">R29</strain>
    </source>
</reference>
<evidence type="ECO:0000313" key="2">
    <source>
        <dbReference type="Proteomes" id="UP000305760"/>
    </source>
</evidence>
<proteinExistence type="predicted"/>
<sequence length="357" mass="37959">MKMSRRVVQRGFSLIELMIALLLGLLVTAAAGGVFISNKRVYAATETLGRIQENSRVAFELMSRDVREAGGNPCSTAATLVSQLTTGSNGWWTGYADGLEGFEGTVAMPATAIGTAVGQRVSGTDAIQLHLARDGAVRVTDHDTPSAVLSVSDSAGIAVDDILLICNMNFAFVFQVTGLPSGKIQHAGGTSLNCSQEFQFERPEDGSCWTGASADAGYCFTEDDSPCDAGSFAPAFLARVNSMQWYVGNNDRGGTSLFRARVVNAGATETPTVQGAREEIVEGVEDMQLEYLEAGDDDFGAETTVGDWGRVIAVRIRLQMTGAEGALTGNEIRGQNGEVLGRVMTHVVNLRNREDLL</sequence>
<dbReference type="EMBL" id="SMDR01000002">
    <property type="protein sequence ID" value="TNJ33591.1"/>
    <property type="molecule type" value="Genomic_DNA"/>
</dbReference>
<accession>A0A5C4RRY0</accession>
<dbReference type="PROSITE" id="PS00409">
    <property type="entry name" value="PROKAR_NTER_METHYL"/>
    <property type="match status" value="1"/>
</dbReference>
<keyword evidence="2" id="KW-1185">Reference proteome</keyword>
<evidence type="ECO:0000313" key="1">
    <source>
        <dbReference type="EMBL" id="TNJ33591.1"/>
    </source>
</evidence>
<protein>
    <submittedName>
        <fullName evidence="1">Prepilin-type N-terminal cleavage/methylation domain-containing protein</fullName>
    </submittedName>
</protein>
<dbReference type="NCBIfam" id="TIGR02532">
    <property type="entry name" value="IV_pilin_GFxxxE"/>
    <property type="match status" value="1"/>
</dbReference>
<dbReference type="OrthoDB" id="5296662at2"/>
<comment type="caution">
    <text evidence="1">The sequence shown here is derived from an EMBL/GenBank/DDBJ whole genome shotgun (WGS) entry which is preliminary data.</text>
</comment>
<dbReference type="InterPro" id="IPR032092">
    <property type="entry name" value="PilW"/>
</dbReference>
<organism evidence="1 2">
    <name type="scientific">Arenimonas terrae</name>
    <dbReference type="NCBI Taxonomy" id="2546226"/>
    <lineage>
        <taxon>Bacteria</taxon>
        <taxon>Pseudomonadati</taxon>
        <taxon>Pseudomonadota</taxon>
        <taxon>Gammaproteobacteria</taxon>
        <taxon>Lysobacterales</taxon>
        <taxon>Lysobacteraceae</taxon>
        <taxon>Arenimonas</taxon>
    </lineage>
</organism>
<dbReference type="AlphaFoldDB" id="A0A5C4RRY0"/>
<dbReference type="InterPro" id="IPR012902">
    <property type="entry name" value="N_methyl_site"/>
</dbReference>
<gene>
    <name evidence="1" type="ORF">E1B00_09590</name>
</gene>
<dbReference type="GO" id="GO:0043683">
    <property type="term" value="P:type IV pilus assembly"/>
    <property type="evidence" value="ECO:0007669"/>
    <property type="project" value="InterPro"/>
</dbReference>
<dbReference type="Proteomes" id="UP000305760">
    <property type="component" value="Unassembled WGS sequence"/>
</dbReference>